<keyword evidence="2" id="KW-1185">Reference proteome</keyword>
<dbReference type="EMBL" id="JAECZB010000087">
    <property type="protein sequence ID" value="MBH8554974.1"/>
    <property type="molecule type" value="Genomic_DNA"/>
</dbReference>
<proteinExistence type="predicted"/>
<evidence type="ECO:0000313" key="1">
    <source>
        <dbReference type="EMBL" id="MBH8554974.1"/>
    </source>
</evidence>
<reference evidence="1 2" key="1">
    <citation type="journal article" date="2021" name="Int. J. Syst. Evol. Microbiol.">
        <title>Amazonocrinis nigriterrae gen. nov., sp. nov., Atlanticothrix silvestris gen. nov., sp. nov. and Dendronalium phyllosphericum gen. nov., sp. nov., nostocacean cyanobacteria from Brazilian environments.</title>
        <authorList>
            <person name="Alvarenga D.O."/>
            <person name="Andreote A.P.D."/>
            <person name="Branco L.H.Z."/>
            <person name="Delbaje E."/>
            <person name="Cruz R.B."/>
            <person name="Varani A.M."/>
            <person name="Fiore M.F."/>
        </authorList>
    </citation>
    <scope>NUCLEOTIDE SEQUENCE [LARGE SCALE GENOMIC DNA]</scope>
    <source>
        <strain evidence="1 2">CENA357</strain>
    </source>
</reference>
<sequence length="91" mass="10527">MPYCAANKRLPKNWEEESEDKILLPPTDPHAEVLDVSGYKLVYVKGACPRIYRVYRNDSMLGVVFQHLNHWANDIDKIRYAKPRDAVVGKI</sequence>
<dbReference type="Proteomes" id="UP000599391">
    <property type="component" value="Unassembled WGS sequence"/>
</dbReference>
<accession>A0A8J7HKW9</accession>
<organism evidence="1 2">
    <name type="scientific">Atlanticothrix silvestris CENA357</name>
    <dbReference type="NCBI Taxonomy" id="1725252"/>
    <lineage>
        <taxon>Bacteria</taxon>
        <taxon>Bacillati</taxon>
        <taxon>Cyanobacteriota</taxon>
        <taxon>Cyanophyceae</taxon>
        <taxon>Nostocales</taxon>
        <taxon>Nodulariaceae</taxon>
        <taxon>Atlanticothrix</taxon>
        <taxon>Atlanticothrix silvestris</taxon>
    </lineage>
</organism>
<gene>
    <name evidence="1" type="ORF">I8751_22015</name>
</gene>
<name>A0A8J7HKW9_9CYAN</name>
<evidence type="ECO:0000313" key="2">
    <source>
        <dbReference type="Proteomes" id="UP000599391"/>
    </source>
</evidence>
<comment type="caution">
    <text evidence="1">The sequence shown here is derived from an EMBL/GenBank/DDBJ whole genome shotgun (WGS) entry which is preliminary data.</text>
</comment>
<protein>
    <submittedName>
        <fullName evidence="1">Uncharacterized protein</fullName>
    </submittedName>
</protein>
<dbReference type="AlphaFoldDB" id="A0A8J7HKW9"/>